<sequence>MSEVSTPLTSLPTETQLARSVVETSAMIKIKQHKHSQIMNLCELCGDSILVENEASGQREYIKENNELILDGFRAEDESKGFLSLAYLGSKSLNPSRRSLYKYIEL</sequence>
<reference evidence="1 2" key="1">
    <citation type="submission" date="2019-03" db="EMBL/GenBank/DDBJ databases">
        <title>First draft genome of Liparis tanakae, snailfish: a comprehensive survey of snailfish specific genes.</title>
        <authorList>
            <person name="Kim W."/>
            <person name="Song I."/>
            <person name="Jeong J.-H."/>
            <person name="Kim D."/>
            <person name="Kim S."/>
            <person name="Ryu S."/>
            <person name="Song J.Y."/>
            <person name="Lee S.K."/>
        </authorList>
    </citation>
    <scope>NUCLEOTIDE SEQUENCE [LARGE SCALE GENOMIC DNA]</scope>
    <source>
        <tissue evidence="1">Muscle</tissue>
    </source>
</reference>
<evidence type="ECO:0000313" key="2">
    <source>
        <dbReference type="Proteomes" id="UP000314294"/>
    </source>
</evidence>
<keyword evidence="2" id="KW-1185">Reference proteome</keyword>
<gene>
    <name evidence="1" type="ORF">EYF80_048114</name>
</gene>
<proteinExistence type="predicted"/>
<comment type="caution">
    <text evidence="1">The sequence shown here is derived from an EMBL/GenBank/DDBJ whole genome shotgun (WGS) entry which is preliminary data.</text>
</comment>
<name>A0A4Z2FLE2_9TELE</name>
<evidence type="ECO:0000313" key="1">
    <source>
        <dbReference type="EMBL" id="TNN41725.1"/>
    </source>
</evidence>
<accession>A0A4Z2FLE2</accession>
<protein>
    <submittedName>
        <fullName evidence="1">Uncharacterized protein</fullName>
    </submittedName>
</protein>
<dbReference type="Proteomes" id="UP000314294">
    <property type="component" value="Unassembled WGS sequence"/>
</dbReference>
<dbReference type="EMBL" id="SRLO01001085">
    <property type="protein sequence ID" value="TNN41725.1"/>
    <property type="molecule type" value="Genomic_DNA"/>
</dbReference>
<organism evidence="1 2">
    <name type="scientific">Liparis tanakae</name>
    <name type="common">Tanaka's snailfish</name>
    <dbReference type="NCBI Taxonomy" id="230148"/>
    <lineage>
        <taxon>Eukaryota</taxon>
        <taxon>Metazoa</taxon>
        <taxon>Chordata</taxon>
        <taxon>Craniata</taxon>
        <taxon>Vertebrata</taxon>
        <taxon>Euteleostomi</taxon>
        <taxon>Actinopterygii</taxon>
        <taxon>Neopterygii</taxon>
        <taxon>Teleostei</taxon>
        <taxon>Neoteleostei</taxon>
        <taxon>Acanthomorphata</taxon>
        <taxon>Eupercaria</taxon>
        <taxon>Perciformes</taxon>
        <taxon>Cottioidei</taxon>
        <taxon>Cottales</taxon>
        <taxon>Liparidae</taxon>
        <taxon>Liparis</taxon>
    </lineage>
</organism>
<dbReference type="AlphaFoldDB" id="A0A4Z2FLE2"/>